<feature type="transmembrane region" description="Helical" evidence="5">
    <location>
        <begin position="2208"/>
        <end position="2229"/>
    </location>
</feature>
<dbReference type="InterPro" id="IPR013320">
    <property type="entry name" value="ConA-like_dom_sf"/>
</dbReference>
<dbReference type="SUPFAM" id="SSF57184">
    <property type="entry name" value="Growth factor receptor domain"/>
    <property type="match status" value="3"/>
</dbReference>
<evidence type="ECO:0000313" key="7">
    <source>
        <dbReference type="EMBL" id="OMJ71350.1"/>
    </source>
</evidence>
<organism evidence="7 8">
    <name type="scientific">Stentor coeruleus</name>
    <dbReference type="NCBI Taxonomy" id="5963"/>
    <lineage>
        <taxon>Eukaryota</taxon>
        <taxon>Sar</taxon>
        <taxon>Alveolata</taxon>
        <taxon>Ciliophora</taxon>
        <taxon>Postciliodesmatophora</taxon>
        <taxon>Heterotrichea</taxon>
        <taxon>Heterotrichida</taxon>
        <taxon>Stentoridae</taxon>
        <taxon>Stentor</taxon>
    </lineage>
</organism>
<dbReference type="EMBL" id="MPUH01000998">
    <property type="protein sequence ID" value="OMJ71350.1"/>
    <property type="molecule type" value="Genomic_DNA"/>
</dbReference>
<keyword evidence="8" id="KW-1185">Reference proteome</keyword>
<dbReference type="PROSITE" id="PS00652">
    <property type="entry name" value="TNFR_NGFR_1"/>
    <property type="match status" value="1"/>
</dbReference>
<dbReference type="Gene3D" id="2.10.220.10">
    <property type="entry name" value="Hormone Receptor, Insulin-like Growth Factor Receptor 1, Chain A, domain 2"/>
    <property type="match status" value="1"/>
</dbReference>
<dbReference type="Proteomes" id="UP000187209">
    <property type="component" value="Unassembled WGS sequence"/>
</dbReference>
<evidence type="ECO:0000256" key="5">
    <source>
        <dbReference type="SAM" id="Phobius"/>
    </source>
</evidence>
<protein>
    <recommendedName>
        <fullName evidence="6">TNFR-Cys domain-containing protein</fullName>
    </recommendedName>
</protein>
<keyword evidence="3 5" id="KW-1133">Transmembrane helix</keyword>
<feature type="domain" description="TNFR-Cys" evidence="6">
    <location>
        <begin position="582"/>
        <end position="618"/>
    </location>
</feature>
<dbReference type="GO" id="GO:0016020">
    <property type="term" value="C:membrane"/>
    <property type="evidence" value="ECO:0007669"/>
    <property type="project" value="UniProtKB-SubCell"/>
</dbReference>
<evidence type="ECO:0000313" key="8">
    <source>
        <dbReference type="Proteomes" id="UP000187209"/>
    </source>
</evidence>
<dbReference type="Gene3D" id="2.60.220.50">
    <property type="match status" value="1"/>
</dbReference>
<reference evidence="7 8" key="1">
    <citation type="submission" date="2016-11" db="EMBL/GenBank/DDBJ databases">
        <title>The macronuclear genome of Stentor coeruleus: a giant cell with tiny introns.</title>
        <authorList>
            <person name="Slabodnick M."/>
            <person name="Ruby J.G."/>
            <person name="Reiff S.B."/>
            <person name="Swart E.C."/>
            <person name="Gosai S."/>
            <person name="Prabakaran S."/>
            <person name="Witkowska E."/>
            <person name="Larue G.E."/>
            <person name="Fisher S."/>
            <person name="Freeman R.M."/>
            <person name="Gunawardena J."/>
            <person name="Chu W."/>
            <person name="Stover N.A."/>
            <person name="Gregory B.D."/>
            <person name="Nowacki M."/>
            <person name="Derisi J."/>
            <person name="Roy S.W."/>
            <person name="Marshall W.F."/>
            <person name="Sood P."/>
        </authorList>
    </citation>
    <scope>NUCLEOTIDE SEQUENCE [LARGE SCALE GENOMIC DNA]</scope>
    <source>
        <strain evidence="7">WM001</strain>
    </source>
</reference>
<sequence>MPFISTVLYVCPTMYILNIDTCEISILAQVTVNFHHSSITAFPDTTSSYFNFIPKYSMFNAYYRGAYFDGSTGQMASDKEFAFSPISAYMFWLYPMTSQCSIFTKQAYGLLIFSLYADSFGLNFKTILDIDSDLVTISTGYTINTWHIILITISYTEIDKPTYTIYLDSYQTTFVGIAPIIDLLTAEIYLSINTDFKGFIYEFSYWPSLDLSPSISSSSSVCSMPLCPISITTSKTYNDHKLLFPCNLNEYYDTSCHSCLNTCDVCIRGTTCSVSYDPLCSTYTDYEVCTTCKIYSSVINSKCTCNTHFTLQSSSETCCNAYCSSCSSDPVFCTTCLSGSISGYCLESCPTLYISSDGGLCSENDSDMKIIWNFEVTGNYIYDTSADPIMSIINPSNLIPTLSPDLTSSDPVPGKTRGLYFNLQKLKTESNFLMSPNHYWILWFNPTVIKTAYLLYKSSSGFMVSNELNYVRTKYTLIKGSILQVDCAITYASNLWFMLYISMTVTAKYVDLKCSINGGTSSGLISSADNYFADISEQLSITQNDFVGWIYELKYFTNSIIVSNEINALGGPISTTGLLSTCAKGYYLNTLNVCTACDPLCEVCINNSDCLICANSLCLKCYDYINDIDCVKCIDGKYLDINTNTCLNCISNCDKCSNFGIDMCSSCANGMFMSLELLCLPKCPYGFVDSSGSCVNSNGIVQLVKFRFVDVANVIYDQISNIPMFMGNSPSFYPNYDNNDPYIIPQRGLYFTGTSYTTLASTSSSPVYITLGNTHTFDIWLAAEYFSSTSTVFSLTKTTNSKYFSAQIISNTNDFFFSIQYTLASTTTLSESLSPIQGTSLLYLSWYRLTIKFQYTSSTSSISFYINKILQNTLSVPNLVFYESIDSILTLGNCLSNDYYKGYIYTFDLYLTIFVFETSTPNCLCSSCTHENDCLSICSISEWGQDTCSPCLAECSFGCYRVENCHIHPDNLCASFTSVLYEMCDNCVTNAIHGTSCQCIENSEFIENTRSCECISGYELINGVCVPIIICPEGYEVVNGECVVLCPDGYEVINGVCAVIECYRWVQDTDIEIYYMSNYMDIILQFKISIENYNIDCNIFKDETLAKFGNGVTCVYTQEIKQIKISLPQNTDFTYGEILIKSEILIRSSTECGYPPNEIILNLLVPENAPTPTSIIEAPPAIIKSCMDLNINGFKSTGSLKRTLSYYWLIFSNPINPSLQSYNQTSLSSFTIPSSILQSSIITLSLKITNFLGKSHTSTTNIQIMTDKNIFYMTCDKIISKIIDPYKKFTYYIRSAGCKDIIYKDIYWNITDIKENSTLVNENDLNIAQKSLSLYVIPPGTFEEHSSVVINSNMIEKKFQADFSCELDAEFLVRPPTIEFNFANGSYYKDNNESIVAQIDKGFIENSVYEYIWKCLKHKSNCDSIIDNKYSNIINLISSKLITDEIYILTLTVWKNVNGKKVSNSRSLNLQITSQKINQISINDFITEYQPVTINKGDPLVLQSQHTNDINNLNYKWSASNPNIKFLSPVTFSTLSIDTKSLTPGSTYQFNLEIESSTTLSSYYYEIYINLPPSQGFLHIQPSSGTEFITIFRLDAYEFIDEENNYPLLYSFGFYDINNIPNLLNLRNFSSTFYTNLPSNPSQTRVFVRVYDNLNAYNDFEALIQVNIYNKLNPQDVIYKVNETIHSISFDPQTGPLNIAQLTYYVLNIDKYSNNEFIANNDIIIQVAFDICIDILEIMMEQLEIYDKEDVKTISQSFKSITENPNLQIHENFKRVLETMGWLLELYDLTGGLDVETAQNFIDSMLAIVPMNYAYLENEVAMIDFMFTVLGSIQKGLIRNMGPHETQTLKSYNSTIFINAILYKDILNYTLNPSDPLSGSISLSENNLISSSASSIFYLTLSTIPHKPIIKFIPNTDSFRPKFVDVTIYNRSSFSPINISIPETKIFITIPYYNITPIIEPICAFIDIKYNELSTEGCELFTLYKNSAVCECNHLTSFTIVDFFIAGKDTAESSNIQNVYDGSLLKSINGKNALGLYICLGFFALYVVLALYIRRKMKKKFQVIDESNSARSFQKAHLSHINSIIKEEENLNSPPVPFATEVFNETNRKSTKVEGIPGSMDSLQNEEPRLERRKTFKEMFILSHELFRLIYNPIPYETRFISLTLLYCKFILQMFFIGVFYQRNYSSNSANSSNTFEKFIKSYTWRDLWIIIYSGIVCFVIIECLTYLLRLSKNADTEDFKTKRKNVLRRFLGCVITVGLLMFCNWSIIMFSIRFSGATRGFWMAGVVAGGIIEVFLTSTIKEAGVAAMKKTISRILKK</sequence>
<dbReference type="SMART" id="SM00303">
    <property type="entry name" value="GPS"/>
    <property type="match status" value="1"/>
</dbReference>
<keyword evidence="4 5" id="KW-0472">Membrane</keyword>
<accession>A0A1R2B418</accession>
<feature type="transmembrane region" description="Helical" evidence="5">
    <location>
        <begin position="2281"/>
        <end position="2301"/>
    </location>
</feature>
<feature type="transmembrane region" description="Helical" evidence="5">
    <location>
        <begin position="2250"/>
        <end position="2275"/>
    </location>
</feature>
<dbReference type="CDD" id="cd00064">
    <property type="entry name" value="FU"/>
    <property type="match status" value="2"/>
</dbReference>
<dbReference type="InterPro" id="IPR000203">
    <property type="entry name" value="GPS"/>
</dbReference>
<dbReference type="InterPro" id="IPR001368">
    <property type="entry name" value="TNFR/NGFR_Cys_rich_reg"/>
</dbReference>
<gene>
    <name evidence="7" type="ORF">SteCoe_30454</name>
</gene>
<dbReference type="SUPFAM" id="SSF49899">
    <property type="entry name" value="Concanavalin A-like lectins/glucanases"/>
    <property type="match status" value="1"/>
</dbReference>
<comment type="subcellular location">
    <subcellularLocation>
        <location evidence="1">Membrane</location>
    </subcellularLocation>
</comment>
<evidence type="ECO:0000259" key="6">
    <source>
        <dbReference type="PROSITE" id="PS00652"/>
    </source>
</evidence>
<dbReference type="SMART" id="SM00261">
    <property type="entry name" value="FU"/>
    <property type="match status" value="3"/>
</dbReference>
<proteinExistence type="predicted"/>
<dbReference type="OrthoDB" id="300641at2759"/>
<evidence type="ECO:0000256" key="4">
    <source>
        <dbReference type="ARBA" id="ARBA00023136"/>
    </source>
</evidence>
<dbReference type="InterPro" id="IPR006212">
    <property type="entry name" value="Furin_repeat"/>
</dbReference>
<evidence type="ECO:0000256" key="2">
    <source>
        <dbReference type="ARBA" id="ARBA00022692"/>
    </source>
</evidence>
<evidence type="ECO:0000256" key="1">
    <source>
        <dbReference type="ARBA" id="ARBA00004370"/>
    </source>
</evidence>
<comment type="caution">
    <text evidence="7">The sequence shown here is derived from an EMBL/GenBank/DDBJ whole genome shotgun (WGS) entry which is preliminary data.</text>
</comment>
<feature type="transmembrane region" description="Helical" evidence="5">
    <location>
        <begin position="2160"/>
        <end position="2181"/>
    </location>
</feature>
<feature type="transmembrane region" description="Helical" evidence="5">
    <location>
        <begin position="2034"/>
        <end position="2053"/>
    </location>
</feature>
<dbReference type="InterPro" id="IPR009030">
    <property type="entry name" value="Growth_fac_rcpt_cys_sf"/>
</dbReference>
<dbReference type="InterPro" id="IPR046338">
    <property type="entry name" value="GAIN_dom_sf"/>
</dbReference>
<evidence type="ECO:0000256" key="3">
    <source>
        <dbReference type="ARBA" id="ARBA00022989"/>
    </source>
</evidence>
<name>A0A1R2B418_9CILI</name>
<keyword evidence="2 5" id="KW-0812">Transmembrane</keyword>